<dbReference type="PANTHER" id="PTHR35330">
    <property type="entry name" value="SIROHEME BIOSYNTHESIS PROTEIN MET8"/>
    <property type="match status" value="1"/>
</dbReference>
<dbReference type="Pfam" id="PF01925">
    <property type="entry name" value="TauE"/>
    <property type="match status" value="1"/>
</dbReference>
<evidence type="ECO:0000256" key="4">
    <source>
        <dbReference type="ARBA" id="ARBA00022989"/>
    </source>
</evidence>
<dbReference type="InterPro" id="IPR006367">
    <property type="entry name" value="Sirohaem_synthase_N"/>
</dbReference>
<evidence type="ECO:0000256" key="5">
    <source>
        <dbReference type="ARBA" id="ARBA00023002"/>
    </source>
</evidence>
<dbReference type="InterPro" id="IPR036291">
    <property type="entry name" value="NAD(P)-bd_dom_sf"/>
</dbReference>
<reference evidence="12 13" key="1">
    <citation type="submission" date="2019-12" db="EMBL/GenBank/DDBJ databases">
        <title>Mucilaginibacter sp. HME9299 genome sequencing and assembly.</title>
        <authorList>
            <person name="Kang H."/>
            <person name="Kim H."/>
            <person name="Joh K."/>
        </authorList>
    </citation>
    <scope>NUCLEOTIDE SEQUENCE [LARGE SCALE GENOMIC DNA]</scope>
    <source>
        <strain evidence="12 13">HME9299</strain>
    </source>
</reference>
<comment type="catalytic activity">
    <reaction evidence="9">
        <text>precorrin-2 + NAD(+) = sirohydrochlorin + NADH + 2 H(+)</text>
        <dbReference type="Rhea" id="RHEA:15613"/>
        <dbReference type="ChEBI" id="CHEBI:15378"/>
        <dbReference type="ChEBI" id="CHEBI:57540"/>
        <dbReference type="ChEBI" id="CHEBI:57945"/>
        <dbReference type="ChEBI" id="CHEBI:58351"/>
        <dbReference type="ChEBI" id="CHEBI:58827"/>
        <dbReference type="EC" id="1.3.1.76"/>
    </reaction>
</comment>
<evidence type="ECO:0000259" key="11">
    <source>
        <dbReference type="Pfam" id="PF14824"/>
    </source>
</evidence>
<dbReference type="GO" id="GO:0005886">
    <property type="term" value="C:plasma membrane"/>
    <property type="evidence" value="ECO:0007669"/>
    <property type="project" value="UniProtKB-SubCell"/>
</dbReference>
<evidence type="ECO:0000313" key="13">
    <source>
        <dbReference type="Proteomes" id="UP000434850"/>
    </source>
</evidence>
<dbReference type="GO" id="GO:0004325">
    <property type="term" value="F:ferrochelatase activity"/>
    <property type="evidence" value="ECO:0007669"/>
    <property type="project" value="InterPro"/>
</dbReference>
<accession>A0A6I4IHM5</accession>
<sequence>MSSLPRNNDIAPLEAQETGQGNQLFPVFLKLNHLHTVLIGAGNVGLEKLTALLNNSPLAKVTIVAQTVLPEVIDFVSKYQQVTINQKSFEADDLNEAQVVVAATADNILNERIRRAAHDRKLLVNVADKPELCDFYLGSIVKKGDLKVAISTNGKSPTVAKRLKEVLNEALPAELDTTLQQMSALRNTLSGDFASKVIALNKATASLVEPKPVKKKNFKWLIWLTIVVSLGIAVTALWFNEPAFQSYVAGIDHIFYYFLAAGFVFAMVDGAIGMSYGVTSTAFSLSMGITPASASMAVHLSEIMSNGIAGWMHYRMGNVNWKLFKLLIIPGILGALTGAYLVSSLEHYSMYTKPLVSVYTLILGSVILSKAFKAGKRKAGDKKIKRISLLGLGGGFIDAVGGGGWGSIVLSSLIAGGRHPRFSLGTVKLTRFFIAMIGSLTFLIMLNSAPWSAIAGLIIGSALAAPIAARISNRISVKVIMVAVGIIVILVSLRSIYGFASKVL</sequence>
<dbReference type="PANTHER" id="PTHR35330:SF1">
    <property type="entry name" value="SIROHEME BIOSYNTHESIS PROTEIN MET8"/>
    <property type="match status" value="1"/>
</dbReference>
<comment type="subcellular location">
    <subcellularLocation>
        <location evidence="10">Cell membrane</location>
        <topology evidence="10">Multi-pass membrane protein</topology>
    </subcellularLocation>
    <subcellularLocation>
        <location evidence="1">Membrane</location>
        <topology evidence="1">Multi-pass membrane protein</topology>
    </subcellularLocation>
</comment>
<feature type="domain" description="Siroheme synthase central" evidence="11">
    <location>
        <begin position="144"/>
        <end position="165"/>
    </location>
</feature>
<dbReference type="UniPathway" id="UPA00262">
    <property type="reaction ID" value="UER00222"/>
</dbReference>
<dbReference type="EMBL" id="WQLA01000007">
    <property type="protein sequence ID" value="MVN92859.1"/>
    <property type="molecule type" value="Genomic_DNA"/>
</dbReference>
<feature type="transmembrane region" description="Helical" evidence="10">
    <location>
        <begin position="220"/>
        <end position="239"/>
    </location>
</feature>
<feature type="transmembrane region" description="Helical" evidence="10">
    <location>
        <begin position="434"/>
        <end position="467"/>
    </location>
</feature>
<dbReference type="AlphaFoldDB" id="A0A6I4IHM5"/>
<feature type="transmembrane region" description="Helical" evidence="10">
    <location>
        <begin position="254"/>
        <end position="278"/>
    </location>
</feature>
<keyword evidence="3 10" id="KW-0812">Transmembrane</keyword>
<keyword evidence="7 10" id="KW-0472">Membrane</keyword>
<protein>
    <recommendedName>
        <fullName evidence="10">Probable membrane transporter protein</fullName>
    </recommendedName>
</protein>
<dbReference type="InterPro" id="IPR028161">
    <property type="entry name" value="Met8-like"/>
</dbReference>
<evidence type="ECO:0000256" key="3">
    <source>
        <dbReference type="ARBA" id="ARBA00022692"/>
    </source>
</evidence>
<dbReference type="SUPFAM" id="SSF51735">
    <property type="entry name" value="NAD(P)-binding Rossmann-fold domains"/>
    <property type="match status" value="1"/>
</dbReference>
<dbReference type="GO" id="GO:0019354">
    <property type="term" value="P:siroheme biosynthetic process"/>
    <property type="evidence" value="ECO:0007669"/>
    <property type="project" value="UniProtKB-UniPathway"/>
</dbReference>
<dbReference type="Gene3D" id="3.40.50.720">
    <property type="entry name" value="NAD(P)-binding Rossmann-like Domain"/>
    <property type="match status" value="1"/>
</dbReference>
<evidence type="ECO:0000256" key="7">
    <source>
        <dbReference type="ARBA" id="ARBA00023136"/>
    </source>
</evidence>
<dbReference type="InterPro" id="IPR028281">
    <property type="entry name" value="Sirohaem_synthase_central"/>
</dbReference>
<dbReference type="Pfam" id="PF13241">
    <property type="entry name" value="NAD_binding_7"/>
    <property type="match status" value="1"/>
</dbReference>
<keyword evidence="5" id="KW-0560">Oxidoreductase</keyword>
<feature type="transmembrane region" description="Helical" evidence="10">
    <location>
        <begin position="389"/>
        <end position="414"/>
    </location>
</feature>
<dbReference type="OrthoDB" id="45564at2"/>
<keyword evidence="4 10" id="KW-1133">Transmembrane helix</keyword>
<evidence type="ECO:0000256" key="6">
    <source>
        <dbReference type="ARBA" id="ARBA00023027"/>
    </source>
</evidence>
<keyword evidence="8" id="KW-0627">Porphyrin biosynthesis</keyword>
<evidence type="ECO:0000256" key="2">
    <source>
        <dbReference type="ARBA" id="ARBA00005010"/>
    </source>
</evidence>
<keyword evidence="13" id="KW-1185">Reference proteome</keyword>
<dbReference type="Proteomes" id="UP000434850">
    <property type="component" value="Unassembled WGS sequence"/>
</dbReference>
<comment type="pathway">
    <text evidence="2">Porphyrin-containing compound metabolism; siroheme biosynthesis; sirohydrochlorin from precorrin-2: step 1/1.</text>
</comment>
<dbReference type="Gene3D" id="3.30.160.110">
    <property type="entry name" value="Siroheme synthase, domain 2"/>
    <property type="match status" value="1"/>
</dbReference>
<feature type="transmembrane region" description="Helical" evidence="10">
    <location>
        <begin position="323"/>
        <end position="342"/>
    </location>
</feature>
<evidence type="ECO:0000256" key="8">
    <source>
        <dbReference type="ARBA" id="ARBA00023244"/>
    </source>
</evidence>
<evidence type="ECO:0000256" key="9">
    <source>
        <dbReference type="ARBA" id="ARBA00047561"/>
    </source>
</evidence>
<proteinExistence type="inferred from homology"/>
<dbReference type="SUPFAM" id="SSF75615">
    <property type="entry name" value="Siroheme synthase middle domains-like"/>
    <property type="match status" value="1"/>
</dbReference>
<feature type="transmembrane region" description="Helical" evidence="10">
    <location>
        <begin position="348"/>
        <end position="368"/>
    </location>
</feature>
<comment type="caution">
    <text evidence="12">The sequence shown here is derived from an EMBL/GenBank/DDBJ whole genome shotgun (WGS) entry which is preliminary data.</text>
</comment>
<evidence type="ECO:0000256" key="10">
    <source>
        <dbReference type="RuleBase" id="RU363041"/>
    </source>
</evidence>
<feature type="transmembrane region" description="Helical" evidence="10">
    <location>
        <begin position="479"/>
        <end position="500"/>
    </location>
</feature>
<dbReference type="GO" id="GO:0043115">
    <property type="term" value="F:precorrin-2 dehydrogenase activity"/>
    <property type="evidence" value="ECO:0007669"/>
    <property type="project" value="UniProtKB-EC"/>
</dbReference>
<dbReference type="InterPro" id="IPR002781">
    <property type="entry name" value="TM_pro_TauE-like"/>
</dbReference>
<keyword evidence="10" id="KW-1003">Cell membrane</keyword>
<keyword evidence="6" id="KW-0520">NAD</keyword>
<evidence type="ECO:0000256" key="1">
    <source>
        <dbReference type="ARBA" id="ARBA00004141"/>
    </source>
</evidence>
<evidence type="ECO:0000313" key="12">
    <source>
        <dbReference type="EMBL" id="MVN92859.1"/>
    </source>
</evidence>
<gene>
    <name evidence="12" type="ORF">GO816_17125</name>
</gene>
<dbReference type="Pfam" id="PF14824">
    <property type="entry name" value="Sirohm_synth_M"/>
    <property type="match status" value="1"/>
</dbReference>
<comment type="similarity">
    <text evidence="10">Belongs to the 4-toluene sulfonate uptake permease (TSUP) (TC 2.A.102) family.</text>
</comment>
<dbReference type="NCBIfam" id="TIGR01470">
    <property type="entry name" value="cysG_Nterm"/>
    <property type="match status" value="1"/>
</dbReference>
<organism evidence="12 13">
    <name type="scientific">Mucilaginibacter aquatilis</name>
    <dbReference type="NCBI Taxonomy" id="1517760"/>
    <lineage>
        <taxon>Bacteria</taxon>
        <taxon>Pseudomonadati</taxon>
        <taxon>Bacteroidota</taxon>
        <taxon>Sphingobacteriia</taxon>
        <taxon>Sphingobacteriales</taxon>
        <taxon>Sphingobacteriaceae</taxon>
        <taxon>Mucilaginibacter</taxon>
    </lineage>
</organism>
<name>A0A6I4IHM5_9SPHI</name>